<evidence type="ECO:0000259" key="5">
    <source>
        <dbReference type="PROSITE" id="PS50089"/>
    </source>
</evidence>
<dbReference type="Proteomes" id="UP000694924">
    <property type="component" value="Unplaced"/>
</dbReference>
<dbReference type="InterPro" id="IPR041489">
    <property type="entry name" value="PDZ_6"/>
</dbReference>
<dbReference type="InterPro" id="IPR001478">
    <property type="entry name" value="PDZ"/>
</dbReference>
<dbReference type="InterPro" id="IPR004162">
    <property type="entry name" value="SINA-like_animal"/>
</dbReference>
<dbReference type="SUPFAM" id="SSF50156">
    <property type="entry name" value="PDZ domain-like"/>
    <property type="match status" value="1"/>
</dbReference>
<dbReference type="SUPFAM" id="SSF57850">
    <property type="entry name" value="RING/U-box"/>
    <property type="match status" value="1"/>
</dbReference>
<dbReference type="InterPro" id="IPR001841">
    <property type="entry name" value="Znf_RING"/>
</dbReference>
<feature type="domain" description="RING-type" evidence="5">
    <location>
        <begin position="160"/>
        <end position="195"/>
    </location>
</feature>
<dbReference type="PANTHER" id="PTHR45877">
    <property type="entry name" value="E3 UBIQUITIN-PROTEIN LIGASE SIAH2"/>
    <property type="match status" value="1"/>
</dbReference>
<dbReference type="Gene3D" id="2.30.42.10">
    <property type="match status" value="1"/>
</dbReference>
<organism evidence="7 8">
    <name type="scientific">Polistes dominula</name>
    <name type="common">European paper wasp</name>
    <name type="synonym">Vespa dominula</name>
    <dbReference type="NCBI Taxonomy" id="743375"/>
    <lineage>
        <taxon>Eukaryota</taxon>
        <taxon>Metazoa</taxon>
        <taxon>Ecdysozoa</taxon>
        <taxon>Arthropoda</taxon>
        <taxon>Hexapoda</taxon>
        <taxon>Insecta</taxon>
        <taxon>Pterygota</taxon>
        <taxon>Neoptera</taxon>
        <taxon>Endopterygota</taxon>
        <taxon>Hymenoptera</taxon>
        <taxon>Apocrita</taxon>
        <taxon>Aculeata</taxon>
        <taxon>Vespoidea</taxon>
        <taxon>Vespidae</taxon>
        <taxon>Polistinae</taxon>
        <taxon>Polistini</taxon>
        <taxon>Polistes</taxon>
    </lineage>
</organism>
<proteinExistence type="predicted"/>
<dbReference type="RefSeq" id="XP_015176241.1">
    <property type="nucleotide sequence ID" value="XM_015320755.1"/>
</dbReference>
<dbReference type="PROSITE" id="PS50106">
    <property type="entry name" value="PDZ"/>
    <property type="match status" value="1"/>
</dbReference>
<dbReference type="SMART" id="SM00228">
    <property type="entry name" value="PDZ"/>
    <property type="match status" value="1"/>
</dbReference>
<keyword evidence="3" id="KW-0862">Zinc</keyword>
<evidence type="ECO:0000256" key="4">
    <source>
        <dbReference type="PROSITE-ProRule" id="PRU00175"/>
    </source>
</evidence>
<dbReference type="PROSITE" id="PS50089">
    <property type="entry name" value="ZF_RING_2"/>
    <property type="match status" value="1"/>
</dbReference>
<evidence type="ECO:0000256" key="3">
    <source>
        <dbReference type="ARBA" id="ARBA00022833"/>
    </source>
</evidence>
<sequence length="424" mass="48396">MSDSSDVEMFFEAAAGKIAKMSNSSAKTIILQFHDINEPSSSKDNKLSCGFHLTKTLWDAYPWIALVENESVANRAGLRPGDCLLNVNDIDLLGLKLKDIADLIKEAKEDRNNVMLRIWRYEYQSLESGEVTGVAWKRPLPEIVSKFANVFSECLRCLECPVCLERAVSPISQCINGHIICFKCKQRTSKCPMCRVPLGHGRCLLAEKLWKVIFDIFDTNHEVDKFNKSSSKNLTEYLFGNLNKLNITKLHEKNTNVSYKLKRSLLTKLFHGGKAASTENLAMATHSNNELSRLESNNVTNNNNNNNLQRLTLNDRLKSASTSRIPLKQVNREMVDERELQSNISIQFRSMYIDWNFMLDRVLSSSTISRLLSCPFYIQKKCQIVLNINKLLDHLIMYHNSKIVHIRDGKFKIDIPSIYGPNDI</sequence>
<accession>A0ABM1I7Q4</accession>
<feature type="domain" description="PDZ" evidence="6">
    <location>
        <begin position="35"/>
        <end position="107"/>
    </location>
</feature>
<dbReference type="InterPro" id="IPR036034">
    <property type="entry name" value="PDZ_sf"/>
</dbReference>
<dbReference type="Pfam" id="PF17820">
    <property type="entry name" value="PDZ_6"/>
    <property type="match status" value="1"/>
</dbReference>
<gene>
    <name evidence="8" type="primary">LOC107066279</name>
</gene>
<evidence type="ECO:0000256" key="1">
    <source>
        <dbReference type="ARBA" id="ARBA00022723"/>
    </source>
</evidence>
<dbReference type="GeneID" id="107066279"/>
<dbReference type="PANTHER" id="PTHR45877:SF2">
    <property type="entry name" value="E3 UBIQUITIN-PROTEIN LIGASE SINA-RELATED"/>
    <property type="match status" value="1"/>
</dbReference>
<evidence type="ECO:0000313" key="8">
    <source>
        <dbReference type="RefSeq" id="XP_015176241.1"/>
    </source>
</evidence>
<dbReference type="CDD" id="cd00136">
    <property type="entry name" value="PDZ_canonical"/>
    <property type="match status" value="1"/>
</dbReference>
<dbReference type="Pfam" id="PF21362">
    <property type="entry name" value="Sina_RING"/>
    <property type="match status" value="1"/>
</dbReference>
<evidence type="ECO:0000256" key="2">
    <source>
        <dbReference type="ARBA" id="ARBA00022771"/>
    </source>
</evidence>
<protein>
    <submittedName>
        <fullName evidence="8">Uncharacterized protein LOC107066279</fullName>
    </submittedName>
</protein>
<feature type="non-terminal residue" evidence="8">
    <location>
        <position position="424"/>
    </location>
</feature>
<dbReference type="Gene3D" id="3.30.40.10">
    <property type="entry name" value="Zinc/RING finger domain, C3HC4 (zinc finger)"/>
    <property type="match status" value="1"/>
</dbReference>
<dbReference type="InterPro" id="IPR049548">
    <property type="entry name" value="Sina-like_RING"/>
</dbReference>
<evidence type="ECO:0000313" key="7">
    <source>
        <dbReference type="Proteomes" id="UP000694924"/>
    </source>
</evidence>
<name>A0ABM1I7Q4_POLDO</name>
<keyword evidence="2 4" id="KW-0863">Zinc-finger</keyword>
<keyword evidence="7" id="KW-1185">Reference proteome</keyword>
<dbReference type="InterPro" id="IPR013083">
    <property type="entry name" value="Znf_RING/FYVE/PHD"/>
</dbReference>
<evidence type="ECO:0000259" key="6">
    <source>
        <dbReference type="PROSITE" id="PS50106"/>
    </source>
</evidence>
<reference evidence="8" key="1">
    <citation type="submission" date="2025-08" db="UniProtKB">
        <authorList>
            <consortium name="RefSeq"/>
        </authorList>
    </citation>
    <scope>IDENTIFICATION</scope>
    <source>
        <tissue evidence="8">Whole body</tissue>
    </source>
</reference>
<keyword evidence="1" id="KW-0479">Metal-binding</keyword>